<organism evidence="4 5">
    <name type="scientific">Polysphondylium violaceum</name>
    <dbReference type="NCBI Taxonomy" id="133409"/>
    <lineage>
        <taxon>Eukaryota</taxon>
        <taxon>Amoebozoa</taxon>
        <taxon>Evosea</taxon>
        <taxon>Eumycetozoa</taxon>
        <taxon>Dictyostelia</taxon>
        <taxon>Dictyosteliales</taxon>
        <taxon>Dictyosteliaceae</taxon>
        <taxon>Polysphondylium</taxon>
    </lineage>
</organism>
<dbReference type="AlphaFoldDB" id="A0A8J4V1J2"/>
<feature type="domain" description="PiggyBac transposable element-derived protein" evidence="3">
    <location>
        <begin position="325"/>
        <end position="498"/>
    </location>
</feature>
<dbReference type="EMBL" id="AJWJ01001145">
    <property type="protein sequence ID" value="KAF2068189.1"/>
    <property type="molecule type" value="Genomic_DNA"/>
</dbReference>
<feature type="region of interest" description="Disordered" evidence="1">
    <location>
        <begin position="80"/>
        <end position="99"/>
    </location>
</feature>
<keyword evidence="5" id="KW-1185">Reference proteome</keyword>
<feature type="transmembrane region" description="Helical" evidence="2">
    <location>
        <begin position="23"/>
        <end position="43"/>
    </location>
</feature>
<feature type="compositionally biased region" description="Acidic residues" evidence="1">
    <location>
        <begin position="233"/>
        <end position="260"/>
    </location>
</feature>
<comment type="caution">
    <text evidence="4">The sequence shown here is derived from an EMBL/GenBank/DDBJ whole genome shotgun (WGS) entry which is preliminary data.</text>
</comment>
<sequence length="500" mass="58096">MYHITNITINTNSINISQASQSYAIECLFTGFILLCIYIFVLAREKNKKKRNLSDNTSAGTQQPNEVDPKDVEVINDPNSSFSLYSSQPKLKKQKNEKNSKDVKKVIEITIQHVLQHNHTLHSQIRINDDAFTKWLYILSKEVTTSDLNIYLGYIRYGPTNTPYLLFEKIKIKNLATSFHFDQLDPDVGVEMQAELIIKDILDGKIVNYESVDKDYIDISKKPYYYPSATNEEGSEEEETIEEEDDEKDNEGDDGNEGEYEEKQIPKFKNQPLTFNNEQINNISFMKKNPFPIKNLKQGPTFNVPPRSAISEIVQLVFEKYFNIFIEILHQETNRYLEERRVQASIKCINPPWFTKYESFSLQDMKDYIGIFIFSGIQRVTNYKEFWEKPNSPFMYSSYHNVVASKMSFDKFKAIHRSLHFEGFGTEGSPTNFDILYSFANNLIKDLYLPSYDMSFDDDLFKWLGKGGQKIIPGKADGVGNVLWKLVDSSTYIYHFEMIN</sequence>
<feature type="compositionally biased region" description="Polar residues" evidence="1">
    <location>
        <begin position="54"/>
        <end position="65"/>
    </location>
</feature>
<feature type="region of interest" description="Disordered" evidence="1">
    <location>
        <begin position="51"/>
        <end position="72"/>
    </location>
</feature>
<feature type="compositionally biased region" description="Polar residues" evidence="1">
    <location>
        <begin position="80"/>
        <end position="89"/>
    </location>
</feature>
<evidence type="ECO:0000256" key="2">
    <source>
        <dbReference type="SAM" id="Phobius"/>
    </source>
</evidence>
<feature type="region of interest" description="Disordered" evidence="1">
    <location>
        <begin position="227"/>
        <end position="268"/>
    </location>
</feature>
<accession>A0A8J4V1J2</accession>
<dbReference type="Proteomes" id="UP000695562">
    <property type="component" value="Unassembled WGS sequence"/>
</dbReference>
<keyword evidence="2" id="KW-0812">Transmembrane</keyword>
<dbReference type="PANTHER" id="PTHR34500">
    <property type="entry name" value="EXPRESSED PROTEIN"/>
    <property type="match status" value="1"/>
</dbReference>
<dbReference type="PANTHER" id="PTHR34500:SF1">
    <property type="entry name" value="DDE TNP4 DOMAIN-CONTAINING PROTEIN"/>
    <property type="match status" value="1"/>
</dbReference>
<gene>
    <name evidence="4" type="ORF">CYY_010486</name>
</gene>
<keyword evidence="2" id="KW-0472">Membrane</keyword>
<dbReference type="InterPro" id="IPR029526">
    <property type="entry name" value="PGBD"/>
</dbReference>
<dbReference type="Pfam" id="PF13843">
    <property type="entry name" value="DDE_Tnp_1_7"/>
    <property type="match status" value="1"/>
</dbReference>
<evidence type="ECO:0000313" key="5">
    <source>
        <dbReference type="Proteomes" id="UP000695562"/>
    </source>
</evidence>
<reference evidence="4" key="1">
    <citation type="submission" date="2020-01" db="EMBL/GenBank/DDBJ databases">
        <title>Development of genomics and gene disruption for Polysphondylium violaceum indicates a role for the polyketide synthase stlB in stalk morphogenesis.</title>
        <authorList>
            <person name="Narita B."/>
            <person name="Kawabe Y."/>
            <person name="Kin K."/>
            <person name="Saito T."/>
            <person name="Gibbs R."/>
            <person name="Kuspa A."/>
            <person name="Muzny D."/>
            <person name="Queller D."/>
            <person name="Richards S."/>
            <person name="Strassman J."/>
            <person name="Sucgang R."/>
            <person name="Worley K."/>
            <person name="Schaap P."/>
        </authorList>
    </citation>
    <scope>NUCLEOTIDE SEQUENCE</scope>
    <source>
        <strain evidence="4">QSvi11</strain>
    </source>
</reference>
<name>A0A8J4V1J2_9MYCE</name>
<proteinExistence type="predicted"/>
<evidence type="ECO:0000256" key="1">
    <source>
        <dbReference type="SAM" id="MobiDB-lite"/>
    </source>
</evidence>
<keyword evidence="2" id="KW-1133">Transmembrane helix</keyword>
<dbReference type="OrthoDB" id="9985837at2759"/>
<evidence type="ECO:0000313" key="4">
    <source>
        <dbReference type="EMBL" id="KAF2068189.1"/>
    </source>
</evidence>
<evidence type="ECO:0000259" key="3">
    <source>
        <dbReference type="Pfam" id="PF13843"/>
    </source>
</evidence>
<protein>
    <recommendedName>
        <fullName evidence="3">PiggyBac transposable element-derived protein domain-containing protein</fullName>
    </recommendedName>
</protein>